<keyword evidence="2" id="KW-0238">DNA-binding</keyword>
<evidence type="ECO:0000259" key="4">
    <source>
        <dbReference type="PROSITE" id="PS50949"/>
    </source>
</evidence>
<protein>
    <submittedName>
        <fullName evidence="5">GntR family transcriptional regulator</fullName>
    </submittedName>
</protein>
<dbReference type="EMBL" id="JBHSPB010000003">
    <property type="protein sequence ID" value="MFC5719616.1"/>
    <property type="molecule type" value="Genomic_DNA"/>
</dbReference>
<dbReference type="PANTHER" id="PTHR44846">
    <property type="entry name" value="MANNOSYL-D-GLYCERATE TRANSPORT/METABOLISM SYSTEM REPRESSOR MNGR-RELATED"/>
    <property type="match status" value="1"/>
</dbReference>
<organism evidence="5 6">
    <name type="scientific">Streptomyces gamaensis</name>
    <dbReference type="NCBI Taxonomy" id="1763542"/>
    <lineage>
        <taxon>Bacteria</taxon>
        <taxon>Bacillati</taxon>
        <taxon>Actinomycetota</taxon>
        <taxon>Actinomycetes</taxon>
        <taxon>Kitasatosporales</taxon>
        <taxon>Streptomycetaceae</taxon>
        <taxon>Streptomyces</taxon>
    </lineage>
</organism>
<dbReference type="Gene3D" id="3.40.1410.10">
    <property type="entry name" value="Chorismate lyase-like"/>
    <property type="match status" value="1"/>
</dbReference>
<feature type="domain" description="HTH gntR-type" evidence="4">
    <location>
        <begin position="4"/>
        <end position="72"/>
    </location>
</feature>
<dbReference type="SMART" id="SM00345">
    <property type="entry name" value="HTH_GNTR"/>
    <property type="match status" value="1"/>
</dbReference>
<keyword evidence="6" id="KW-1185">Reference proteome</keyword>
<comment type="caution">
    <text evidence="5">The sequence shown here is derived from an EMBL/GenBank/DDBJ whole genome shotgun (WGS) entry which is preliminary data.</text>
</comment>
<gene>
    <name evidence="5" type="ORF">ACFP1Z_05410</name>
</gene>
<dbReference type="Pfam" id="PF00392">
    <property type="entry name" value="GntR"/>
    <property type="match status" value="1"/>
</dbReference>
<sequence>MREQPPSLRIAEALQQRISDQEWAPGDRLPSRAQLAQEYECTEAIVRRAQERLIAEGVLEGRAGSGTYVAAQRERLRLVRPLAREIGEQESFRTQMAALGKRGTWDSRSEGPLTAPTTVAARLGITEADYCVRTSYEYLADSKPVYLATSWEPYSMTSGSLVVLPEGGPHAGQGVVRRMAEAGVKVTRAVERANPGNANAEEAHLLGLLRGASVTRIQRTYYSSDGRAVETADIVVPAALCEIVYESTEG</sequence>
<keyword evidence="1" id="KW-0805">Transcription regulation</keyword>
<accession>A0ABW0YSU0</accession>
<dbReference type="PANTHER" id="PTHR44846:SF17">
    <property type="entry name" value="GNTR-FAMILY TRANSCRIPTIONAL REGULATOR"/>
    <property type="match status" value="1"/>
</dbReference>
<evidence type="ECO:0000313" key="6">
    <source>
        <dbReference type="Proteomes" id="UP001596083"/>
    </source>
</evidence>
<dbReference type="InterPro" id="IPR000524">
    <property type="entry name" value="Tscrpt_reg_HTH_GntR"/>
</dbReference>
<dbReference type="SUPFAM" id="SSF46785">
    <property type="entry name" value="Winged helix' DNA-binding domain"/>
    <property type="match status" value="1"/>
</dbReference>
<dbReference type="InterPro" id="IPR011663">
    <property type="entry name" value="UTRA"/>
</dbReference>
<dbReference type="SMART" id="SM00866">
    <property type="entry name" value="UTRA"/>
    <property type="match status" value="1"/>
</dbReference>
<proteinExistence type="predicted"/>
<dbReference type="PROSITE" id="PS50949">
    <property type="entry name" value="HTH_GNTR"/>
    <property type="match status" value="1"/>
</dbReference>
<dbReference type="InterPro" id="IPR050679">
    <property type="entry name" value="Bact_HTH_transcr_reg"/>
</dbReference>
<dbReference type="Pfam" id="PF07702">
    <property type="entry name" value="UTRA"/>
    <property type="match status" value="1"/>
</dbReference>
<dbReference type="Gene3D" id="1.10.10.10">
    <property type="entry name" value="Winged helix-like DNA-binding domain superfamily/Winged helix DNA-binding domain"/>
    <property type="match status" value="1"/>
</dbReference>
<evidence type="ECO:0000313" key="5">
    <source>
        <dbReference type="EMBL" id="MFC5719616.1"/>
    </source>
</evidence>
<name>A0ABW0YSU0_9ACTN</name>
<dbReference type="CDD" id="cd07377">
    <property type="entry name" value="WHTH_GntR"/>
    <property type="match status" value="1"/>
</dbReference>
<dbReference type="RefSeq" id="WP_390314724.1">
    <property type="nucleotide sequence ID" value="NZ_JBHSPB010000003.1"/>
</dbReference>
<evidence type="ECO:0000256" key="2">
    <source>
        <dbReference type="ARBA" id="ARBA00023125"/>
    </source>
</evidence>
<evidence type="ECO:0000256" key="1">
    <source>
        <dbReference type="ARBA" id="ARBA00023015"/>
    </source>
</evidence>
<dbReference type="SUPFAM" id="SSF64288">
    <property type="entry name" value="Chorismate lyase-like"/>
    <property type="match status" value="1"/>
</dbReference>
<evidence type="ECO:0000256" key="3">
    <source>
        <dbReference type="ARBA" id="ARBA00023163"/>
    </source>
</evidence>
<dbReference type="InterPro" id="IPR028978">
    <property type="entry name" value="Chorismate_lyase_/UTRA_dom_sf"/>
</dbReference>
<reference evidence="6" key="1">
    <citation type="journal article" date="2019" name="Int. J. Syst. Evol. Microbiol.">
        <title>The Global Catalogue of Microorganisms (GCM) 10K type strain sequencing project: providing services to taxonomists for standard genome sequencing and annotation.</title>
        <authorList>
            <consortium name="The Broad Institute Genomics Platform"/>
            <consortium name="The Broad Institute Genome Sequencing Center for Infectious Disease"/>
            <person name="Wu L."/>
            <person name="Ma J."/>
        </authorList>
    </citation>
    <scope>NUCLEOTIDE SEQUENCE [LARGE SCALE GENOMIC DNA]</scope>
    <source>
        <strain evidence="6">CGMCC 4.7304</strain>
    </source>
</reference>
<dbReference type="InterPro" id="IPR036388">
    <property type="entry name" value="WH-like_DNA-bd_sf"/>
</dbReference>
<dbReference type="Proteomes" id="UP001596083">
    <property type="component" value="Unassembled WGS sequence"/>
</dbReference>
<keyword evidence="3" id="KW-0804">Transcription</keyword>
<dbReference type="InterPro" id="IPR036390">
    <property type="entry name" value="WH_DNA-bd_sf"/>
</dbReference>